<feature type="signal peptide" evidence="3">
    <location>
        <begin position="1"/>
        <end position="26"/>
    </location>
</feature>
<dbReference type="AlphaFoldDB" id="A0A200QEH3"/>
<keyword evidence="6" id="KW-1185">Reference proteome</keyword>
<dbReference type="Proteomes" id="UP000195402">
    <property type="component" value="Unassembled WGS sequence"/>
</dbReference>
<dbReference type="InterPro" id="IPR000782">
    <property type="entry name" value="FAS1_domain"/>
</dbReference>
<protein>
    <submittedName>
        <fullName evidence="5">FAS1 domain</fullName>
    </submittedName>
</protein>
<accession>A0A200QEH3</accession>
<organism evidence="5 6">
    <name type="scientific">Macleaya cordata</name>
    <name type="common">Five-seeded plume-poppy</name>
    <name type="synonym">Bocconia cordata</name>
    <dbReference type="NCBI Taxonomy" id="56857"/>
    <lineage>
        <taxon>Eukaryota</taxon>
        <taxon>Viridiplantae</taxon>
        <taxon>Streptophyta</taxon>
        <taxon>Embryophyta</taxon>
        <taxon>Tracheophyta</taxon>
        <taxon>Spermatophyta</taxon>
        <taxon>Magnoliopsida</taxon>
        <taxon>Ranunculales</taxon>
        <taxon>Papaveraceae</taxon>
        <taxon>Papaveroideae</taxon>
        <taxon>Macleaya</taxon>
    </lineage>
</organism>
<comment type="caution">
    <text evidence="5">The sequence shown here is derived from an EMBL/GenBank/DDBJ whole genome shotgun (WGS) entry which is preliminary data.</text>
</comment>
<dbReference type="InterPro" id="IPR036378">
    <property type="entry name" value="FAS1_dom_sf"/>
</dbReference>
<keyword evidence="2" id="KW-1133">Transmembrane helix</keyword>
<evidence type="ECO:0000256" key="2">
    <source>
        <dbReference type="SAM" id="Phobius"/>
    </source>
</evidence>
<dbReference type="OrthoDB" id="1893649at2759"/>
<dbReference type="InParanoid" id="A0A200QEH3"/>
<evidence type="ECO:0000256" key="1">
    <source>
        <dbReference type="ARBA" id="ARBA00007843"/>
    </source>
</evidence>
<dbReference type="SUPFAM" id="SSF82153">
    <property type="entry name" value="FAS1 domain"/>
    <property type="match status" value="1"/>
</dbReference>
<dbReference type="EMBL" id="MVGT01002238">
    <property type="protein sequence ID" value="OVA08888.1"/>
    <property type="molecule type" value="Genomic_DNA"/>
</dbReference>
<keyword evidence="2" id="KW-0812">Transmembrane</keyword>
<dbReference type="Pfam" id="PF02469">
    <property type="entry name" value="Fasciclin"/>
    <property type="match status" value="1"/>
</dbReference>
<comment type="similarity">
    <text evidence="1">Belongs to the fasciclin-like AGP family.</text>
</comment>
<dbReference type="PROSITE" id="PS50213">
    <property type="entry name" value="FAS1"/>
    <property type="match status" value="1"/>
</dbReference>
<proteinExistence type="inferred from homology"/>
<feature type="chain" id="PRO_5013188162" evidence="3">
    <location>
        <begin position="27"/>
        <end position="288"/>
    </location>
</feature>
<dbReference type="PANTHER" id="PTHR33985:SF29">
    <property type="entry name" value="FAS1 DOMAIN-CONTAINING PROTEIN"/>
    <property type="match status" value="1"/>
</dbReference>
<evidence type="ECO:0000313" key="5">
    <source>
        <dbReference type="EMBL" id="OVA08888.1"/>
    </source>
</evidence>
<dbReference type="Gene3D" id="2.30.180.10">
    <property type="entry name" value="FAS1 domain"/>
    <property type="match status" value="1"/>
</dbReference>
<feature type="transmembrane region" description="Helical" evidence="2">
    <location>
        <begin position="238"/>
        <end position="264"/>
    </location>
</feature>
<keyword evidence="3" id="KW-0732">Signal</keyword>
<evidence type="ECO:0000259" key="4">
    <source>
        <dbReference type="PROSITE" id="PS50213"/>
    </source>
</evidence>
<gene>
    <name evidence="5" type="ORF">BVC80_8043g7</name>
</gene>
<reference evidence="5 6" key="1">
    <citation type="journal article" date="2017" name="Mol. Plant">
        <title>The Genome of Medicinal Plant Macleaya cordata Provides New Insights into Benzylisoquinoline Alkaloids Metabolism.</title>
        <authorList>
            <person name="Liu X."/>
            <person name="Liu Y."/>
            <person name="Huang P."/>
            <person name="Ma Y."/>
            <person name="Qing Z."/>
            <person name="Tang Q."/>
            <person name="Cao H."/>
            <person name="Cheng P."/>
            <person name="Zheng Y."/>
            <person name="Yuan Z."/>
            <person name="Zhou Y."/>
            <person name="Liu J."/>
            <person name="Tang Z."/>
            <person name="Zhuo Y."/>
            <person name="Zhang Y."/>
            <person name="Yu L."/>
            <person name="Huang J."/>
            <person name="Yang P."/>
            <person name="Peng Q."/>
            <person name="Zhang J."/>
            <person name="Jiang W."/>
            <person name="Zhang Z."/>
            <person name="Lin K."/>
            <person name="Ro D.K."/>
            <person name="Chen X."/>
            <person name="Xiong X."/>
            <person name="Shang Y."/>
            <person name="Huang S."/>
            <person name="Zeng J."/>
        </authorList>
    </citation>
    <scope>NUCLEOTIDE SEQUENCE [LARGE SCALE GENOMIC DNA]</scope>
    <source>
        <strain evidence="6">cv. BLH2017</strain>
        <tissue evidence="5">Root</tissue>
    </source>
</reference>
<dbReference type="OMA" id="TMEASFH"/>
<sequence length="288" mass="32300">MASEHRFSSFFVFFLLTFSILSTVGGKLTSTDHETGRVYVQKIVNAISNAGYVSMSLTLGMTLNTLIAPSADRSIDSNTNTKFTIFCPPDEAFLSLKYPQPPFTLLKYHIVPMKLDRESLEYSSSSVALPVHSKIDTLLSGHPLVLTSFTDQLGFSSINFVNITKWELYNDGYVIVHGIENFFDPAYQTLLYPWYDNNNGTTNTINNGDKNNNASTSSSSSNILERLVTALREQYGTIMIWILVVFIVASFLAYTLSYAVFCCGSESCLRRRRRDAQYVQLERSNVAV</sequence>
<name>A0A200QEH3_MACCD</name>
<keyword evidence="2" id="KW-0472">Membrane</keyword>
<evidence type="ECO:0000313" key="6">
    <source>
        <dbReference type="Proteomes" id="UP000195402"/>
    </source>
</evidence>
<dbReference type="PANTHER" id="PTHR33985">
    <property type="entry name" value="OS02G0491300 PROTEIN-RELATED"/>
    <property type="match status" value="1"/>
</dbReference>
<feature type="domain" description="FAS1" evidence="4">
    <location>
        <begin position="40"/>
        <end position="187"/>
    </location>
</feature>
<evidence type="ECO:0000256" key="3">
    <source>
        <dbReference type="SAM" id="SignalP"/>
    </source>
</evidence>
<dbReference type="InterPro" id="IPR052806">
    <property type="entry name" value="Fasciclin-like_AGP"/>
</dbReference>